<sequence length="109" mass="12427">MGSPGKVLERRAIHVKKRDVFGFVDELSRVNWSHQNLVFLDDVAFESRGMVRKIGYSMRGEKVAIIGDFQHKPRILVLVFIGANGVVDYFDTEGAFNRVTFTNCCKEFV</sequence>
<proteinExistence type="predicted"/>
<evidence type="ECO:0000313" key="2">
    <source>
        <dbReference type="Proteomes" id="UP000429607"/>
    </source>
</evidence>
<organism evidence="1 2">
    <name type="scientific">Phytophthora rubi</name>
    <dbReference type="NCBI Taxonomy" id="129364"/>
    <lineage>
        <taxon>Eukaryota</taxon>
        <taxon>Sar</taxon>
        <taxon>Stramenopiles</taxon>
        <taxon>Oomycota</taxon>
        <taxon>Peronosporomycetes</taxon>
        <taxon>Peronosporales</taxon>
        <taxon>Peronosporaceae</taxon>
        <taxon>Phytophthora</taxon>
    </lineage>
</organism>
<comment type="caution">
    <text evidence="1">The sequence shown here is derived from an EMBL/GenBank/DDBJ whole genome shotgun (WGS) entry which is preliminary data.</text>
</comment>
<dbReference type="EMBL" id="QXFV01000379">
    <property type="protein sequence ID" value="KAE9039338.1"/>
    <property type="molecule type" value="Genomic_DNA"/>
</dbReference>
<protein>
    <recommendedName>
        <fullName evidence="3">Tc1-like transposase DDE domain-containing protein</fullName>
    </recommendedName>
</protein>
<evidence type="ECO:0008006" key="3">
    <source>
        <dbReference type="Google" id="ProtNLM"/>
    </source>
</evidence>
<dbReference type="Proteomes" id="UP000429607">
    <property type="component" value="Unassembled WGS sequence"/>
</dbReference>
<accession>A0A6A3N7E7</accession>
<evidence type="ECO:0000313" key="1">
    <source>
        <dbReference type="EMBL" id="KAE9039338.1"/>
    </source>
</evidence>
<name>A0A6A3N7E7_9STRA</name>
<reference evidence="1 2" key="1">
    <citation type="submission" date="2018-09" db="EMBL/GenBank/DDBJ databases">
        <title>Genomic investigation of the strawberry pathogen Phytophthora fragariae indicates pathogenicity is determined by transcriptional variation in three key races.</title>
        <authorList>
            <person name="Adams T.M."/>
            <person name="Armitage A.D."/>
            <person name="Sobczyk M.K."/>
            <person name="Bates H.J."/>
            <person name="Dunwell J.M."/>
            <person name="Nellist C.F."/>
            <person name="Harrison R.J."/>
        </authorList>
    </citation>
    <scope>NUCLEOTIDE SEQUENCE [LARGE SCALE GENOMIC DNA]</scope>
    <source>
        <strain evidence="1 2">SCRP249</strain>
    </source>
</reference>
<dbReference type="AlphaFoldDB" id="A0A6A3N7E7"/>
<gene>
    <name evidence="1" type="ORF">PR001_g7544</name>
</gene>